<accession>A0A317XNI5</accession>
<dbReference type="InterPro" id="IPR036915">
    <property type="entry name" value="Cyclin-like_sf"/>
</dbReference>
<dbReference type="SUPFAM" id="SSF47954">
    <property type="entry name" value="Cyclin-like"/>
    <property type="match status" value="1"/>
</dbReference>
<dbReference type="EMBL" id="KZ819195">
    <property type="protein sequence ID" value="PWY99382.1"/>
    <property type="molecule type" value="Genomic_DNA"/>
</dbReference>
<dbReference type="PANTHER" id="PTHR15615">
    <property type="match status" value="1"/>
</dbReference>
<dbReference type="PANTHER" id="PTHR15615:SF27">
    <property type="entry name" value="PHO85 CYCLIN CLG1"/>
    <property type="match status" value="1"/>
</dbReference>
<feature type="region of interest" description="Disordered" evidence="1">
    <location>
        <begin position="31"/>
        <end position="95"/>
    </location>
</feature>
<evidence type="ECO:0000313" key="3">
    <source>
        <dbReference type="Proteomes" id="UP000246740"/>
    </source>
</evidence>
<feature type="region of interest" description="Disordered" evidence="1">
    <location>
        <begin position="384"/>
        <end position="433"/>
    </location>
</feature>
<protein>
    <recommendedName>
        <fullName evidence="4">Cyclin-domain-containing protein</fullName>
    </recommendedName>
</protein>
<feature type="compositionally biased region" description="Polar residues" evidence="1">
    <location>
        <begin position="384"/>
        <end position="396"/>
    </location>
</feature>
<feature type="region of interest" description="Disordered" evidence="1">
    <location>
        <begin position="175"/>
        <end position="198"/>
    </location>
</feature>
<gene>
    <name evidence="2" type="ORF">BCV70DRAFT_162583</name>
</gene>
<dbReference type="InParanoid" id="A0A317XNI5"/>
<feature type="region of interest" description="Disordered" evidence="1">
    <location>
        <begin position="444"/>
        <end position="463"/>
    </location>
</feature>
<feature type="region of interest" description="Disordered" evidence="1">
    <location>
        <begin position="335"/>
        <end position="358"/>
    </location>
</feature>
<dbReference type="AlphaFoldDB" id="A0A317XNI5"/>
<evidence type="ECO:0000256" key="1">
    <source>
        <dbReference type="SAM" id="MobiDB-lite"/>
    </source>
</evidence>
<feature type="region of interest" description="Disordered" evidence="1">
    <location>
        <begin position="473"/>
        <end position="519"/>
    </location>
</feature>
<name>A0A317XNI5_9BASI</name>
<dbReference type="Pfam" id="PF08613">
    <property type="entry name" value="Cyclin"/>
    <property type="match status" value="1"/>
</dbReference>
<feature type="compositionally biased region" description="Polar residues" evidence="1">
    <location>
        <begin position="180"/>
        <end position="192"/>
    </location>
</feature>
<sequence length="684" mass="75829">MVYAPAPYMALQAANSFREVSGTEIRYSGKDNWSRSLPHGPGGHAKGDLTVASPPSSLIKISSDSDAEVELATESAPLPTSSANDTEADDSELRSSTSVSDWCAQLVCYIWFGGASTSEPNFTVPAPSSPVPRLPGRSSVQSSPVARRHSKKLSLGSLSESTTFSVRDLHHAVEAHARSNADTGRSRPTAQERSSDPRALRLYPRRRFTEFVRNMLNTTQVSKSVIVLALLYIHRLKSKNPGLRGQDGSEFRLFVTALMLANKFLDDHTYTNKTWSELSGLKLKDVTKMEIEFWLGLSSNIYVSDVDFRNWIGTLEVLAERRQLALHRHEQEKARQQALRQQQEQQHLQHQHQHQQQMLLLQQQQQSQHFLGAPVDAARRIAHNSRTPQTRSWSPESQHHDRRARSSPVLVPSHLSPVCSAGPVPGHRSSVDLGTPFAISETIASTGHHQPPRPSSSASTQDFHLGNKRSLAQYSGTSPLQDRHMYATPSPERACKRRNLAAERDPRTISPPNRAYGLSPPFAQPCPRSVFEPLISTPNTLLAPYAMHRQAGVCQQQKQYPLAYWQLAAGHDRGILGLHLPAPIPCQNDYFDHVAHGQAASRAQQQYDRLMRKPLATTTPYPTPPIDAFPSCLPGQTSFNTDFLSGGQSMPALSGNQAAYLPQAPHAPFNNAQAHYVDPLYIRY</sequence>
<dbReference type="GO" id="GO:0000307">
    <property type="term" value="C:cyclin-dependent protein kinase holoenzyme complex"/>
    <property type="evidence" value="ECO:0007669"/>
    <property type="project" value="TreeGrafter"/>
</dbReference>
<evidence type="ECO:0008006" key="4">
    <source>
        <dbReference type="Google" id="ProtNLM"/>
    </source>
</evidence>
<dbReference type="GO" id="GO:0016538">
    <property type="term" value="F:cyclin-dependent protein serine/threonine kinase regulator activity"/>
    <property type="evidence" value="ECO:0007669"/>
    <property type="project" value="TreeGrafter"/>
</dbReference>
<dbReference type="CDD" id="cd20557">
    <property type="entry name" value="CYCLIN_ScPCL1-like"/>
    <property type="match status" value="1"/>
</dbReference>
<reference evidence="2 3" key="1">
    <citation type="journal article" date="2018" name="Mol. Biol. Evol.">
        <title>Broad Genomic Sampling Reveals a Smut Pathogenic Ancestry of the Fungal Clade Ustilaginomycotina.</title>
        <authorList>
            <person name="Kijpornyongpan T."/>
            <person name="Mondo S.J."/>
            <person name="Barry K."/>
            <person name="Sandor L."/>
            <person name="Lee J."/>
            <person name="Lipzen A."/>
            <person name="Pangilinan J."/>
            <person name="LaButti K."/>
            <person name="Hainaut M."/>
            <person name="Henrissat B."/>
            <person name="Grigoriev I.V."/>
            <person name="Spatafora J.W."/>
            <person name="Aime M.C."/>
        </authorList>
    </citation>
    <scope>NUCLEOTIDE SEQUENCE [LARGE SCALE GENOMIC DNA]</scope>
    <source>
        <strain evidence="2 3">MCA 3645</strain>
    </source>
</reference>
<dbReference type="Proteomes" id="UP000246740">
    <property type="component" value="Unassembled WGS sequence"/>
</dbReference>
<keyword evidence="3" id="KW-1185">Reference proteome</keyword>
<dbReference type="InterPro" id="IPR013922">
    <property type="entry name" value="Cyclin_PHO80-like"/>
</dbReference>
<dbReference type="GO" id="GO:0019901">
    <property type="term" value="F:protein kinase binding"/>
    <property type="evidence" value="ECO:0007669"/>
    <property type="project" value="InterPro"/>
</dbReference>
<evidence type="ECO:0000313" key="2">
    <source>
        <dbReference type="EMBL" id="PWY99382.1"/>
    </source>
</evidence>
<feature type="compositionally biased region" description="Low complexity" evidence="1">
    <location>
        <begin position="406"/>
        <end position="420"/>
    </location>
</feature>
<feature type="compositionally biased region" description="Low complexity" evidence="1">
    <location>
        <begin position="336"/>
        <end position="358"/>
    </location>
</feature>
<dbReference type="Gene3D" id="1.10.472.10">
    <property type="entry name" value="Cyclin-like"/>
    <property type="match status" value="1"/>
</dbReference>
<dbReference type="GO" id="GO:0005634">
    <property type="term" value="C:nucleus"/>
    <property type="evidence" value="ECO:0007669"/>
    <property type="project" value="TreeGrafter"/>
</dbReference>
<feature type="compositionally biased region" description="Polar residues" evidence="1">
    <location>
        <begin position="53"/>
        <end position="64"/>
    </location>
</feature>
<feature type="region of interest" description="Disordered" evidence="1">
    <location>
        <begin position="123"/>
        <end position="154"/>
    </location>
</feature>
<proteinExistence type="predicted"/>
<dbReference type="OrthoDB" id="286814at2759"/>
<organism evidence="2 3">
    <name type="scientific">Testicularia cyperi</name>
    <dbReference type="NCBI Taxonomy" id="1882483"/>
    <lineage>
        <taxon>Eukaryota</taxon>
        <taxon>Fungi</taxon>
        <taxon>Dikarya</taxon>
        <taxon>Basidiomycota</taxon>
        <taxon>Ustilaginomycotina</taxon>
        <taxon>Ustilaginomycetes</taxon>
        <taxon>Ustilaginales</taxon>
        <taxon>Anthracoideaceae</taxon>
        <taxon>Testicularia</taxon>
    </lineage>
</organism>
<dbReference type="STRING" id="1882483.A0A317XNI5"/>